<feature type="region of interest" description="Disordered" evidence="1">
    <location>
        <begin position="1"/>
        <end position="27"/>
    </location>
</feature>
<feature type="domain" description="YlxR" evidence="2">
    <location>
        <begin position="24"/>
        <end position="100"/>
    </location>
</feature>
<evidence type="ECO:0000256" key="1">
    <source>
        <dbReference type="SAM" id="MobiDB-lite"/>
    </source>
</evidence>
<name>A0NUJ9_ROSAI</name>
<organism evidence="3 4">
    <name type="scientific">Roseibium aggregatum (strain ATCC 25650 / DSM 13394 / JCM 20685 / NBRC 16684 / NCIMB 2208 / IAM 12614 / B1)</name>
    <name type="common">Stappia aggregata</name>
    <dbReference type="NCBI Taxonomy" id="384765"/>
    <lineage>
        <taxon>Bacteria</taxon>
        <taxon>Pseudomonadati</taxon>
        <taxon>Pseudomonadota</taxon>
        <taxon>Alphaproteobacteria</taxon>
        <taxon>Hyphomicrobiales</taxon>
        <taxon>Stappiaceae</taxon>
        <taxon>Roseibium</taxon>
    </lineage>
</organism>
<dbReference type="Proteomes" id="UP000004848">
    <property type="component" value="Unassembled WGS sequence"/>
</dbReference>
<dbReference type="InterPro" id="IPR029064">
    <property type="entry name" value="Ribosomal_eL30-like_sf"/>
</dbReference>
<dbReference type="InterPro" id="IPR035931">
    <property type="entry name" value="YlxR-like_sf"/>
</dbReference>
<evidence type="ECO:0000313" key="3">
    <source>
        <dbReference type="EMBL" id="EAV43601.1"/>
    </source>
</evidence>
<dbReference type="InterPro" id="IPR037465">
    <property type="entry name" value="YlxR"/>
</dbReference>
<dbReference type="SUPFAM" id="SSF55315">
    <property type="entry name" value="L30e-like"/>
    <property type="match status" value="1"/>
</dbReference>
<dbReference type="InterPro" id="IPR007393">
    <property type="entry name" value="YlxR_dom"/>
</dbReference>
<evidence type="ECO:0000259" key="2">
    <source>
        <dbReference type="Pfam" id="PF04296"/>
    </source>
</evidence>
<dbReference type="PANTHER" id="PTHR34215:SF1">
    <property type="entry name" value="YLXR DOMAIN-CONTAINING PROTEIN"/>
    <property type="match status" value="1"/>
</dbReference>
<reference evidence="3 4" key="1">
    <citation type="submission" date="2006-05" db="EMBL/GenBank/DDBJ databases">
        <authorList>
            <person name="King G."/>
            <person name="Ferriera S."/>
            <person name="Johnson J."/>
            <person name="Kravitz S."/>
            <person name="Beeson K."/>
            <person name="Sutton G."/>
            <person name="Rogers Y.-H."/>
            <person name="Friedman R."/>
            <person name="Frazier M."/>
            <person name="Venter J.C."/>
        </authorList>
    </citation>
    <scope>NUCLEOTIDE SEQUENCE [LARGE SCALE GENOMIC DNA]</scope>
    <source>
        <strain evidence="4">ATCC 25650 / DSM 13394 / JCM 20685 / NBRC 16684 / NCIMB 2208 / IAM 12614 / B1</strain>
    </source>
</reference>
<comment type="caution">
    <text evidence="3">The sequence shown here is derived from an EMBL/GenBank/DDBJ whole genome shotgun (WGS) entry which is preliminary data.</text>
</comment>
<accession>A0NUJ9</accession>
<dbReference type="Gene3D" id="3.30.1330.30">
    <property type="match status" value="1"/>
</dbReference>
<dbReference type="PANTHER" id="PTHR34215">
    <property type="entry name" value="BLL0784 PROTEIN"/>
    <property type="match status" value="1"/>
</dbReference>
<proteinExistence type="predicted"/>
<dbReference type="SUPFAM" id="SSF64376">
    <property type="entry name" value="YlxR-like"/>
    <property type="match status" value="1"/>
</dbReference>
<dbReference type="eggNOG" id="COG2740">
    <property type="taxonomic scope" value="Bacteria"/>
</dbReference>
<dbReference type="AlphaFoldDB" id="A0NUJ9"/>
<dbReference type="Pfam" id="PF04296">
    <property type="entry name" value="YlxR"/>
    <property type="match status" value="1"/>
</dbReference>
<dbReference type="EMBL" id="AAUW01000009">
    <property type="protein sequence ID" value="EAV43601.1"/>
    <property type="molecule type" value="Genomic_DNA"/>
</dbReference>
<dbReference type="Gene3D" id="3.30.1230.10">
    <property type="entry name" value="YlxR-like"/>
    <property type="match status" value="1"/>
</dbReference>
<dbReference type="NCBIfam" id="NF006622">
    <property type="entry name" value="PRK09190.1"/>
    <property type="match status" value="1"/>
</dbReference>
<evidence type="ECO:0000313" key="4">
    <source>
        <dbReference type="Proteomes" id="UP000004848"/>
    </source>
</evidence>
<gene>
    <name evidence="3" type="ORF">SIAM614_02951</name>
</gene>
<sequence>MFPPESRLIKRSGSVPRKSEPTERQCAVTREVQPVSALIRFVLDPQGEVVPDLKRVLPGRGVWVTATKDIVAVAEKDRKKVFGRGFKGEASVEPGLADRVDALMERSALQALSMTRKAGELVTGYAKVEAALRQDDVAGLVHASDAAEDGVRKLAAVAAGTQEHANGCQIVRLFDSDQLDLALGRSNVIHAALLAGQASENFLSRVRDLERFRNSSGASSDNGNA</sequence>
<protein>
    <recommendedName>
        <fullName evidence="2">YlxR domain-containing protein</fullName>
    </recommendedName>
</protein>